<evidence type="ECO:0000313" key="4">
    <source>
        <dbReference type="Proteomes" id="UP001292094"/>
    </source>
</evidence>
<evidence type="ECO:0000313" key="2">
    <source>
        <dbReference type="EMBL" id="KAK4327796.1"/>
    </source>
</evidence>
<gene>
    <name evidence="2" type="ORF">Pmani_001744</name>
    <name evidence="3" type="ORF">Pmani_001745</name>
</gene>
<protein>
    <submittedName>
        <fullName evidence="2">Uncharacterized protein</fullName>
    </submittedName>
</protein>
<evidence type="ECO:0000313" key="3">
    <source>
        <dbReference type="EMBL" id="KAK4327797.1"/>
    </source>
</evidence>
<reference evidence="2" key="1">
    <citation type="submission" date="2023-11" db="EMBL/GenBank/DDBJ databases">
        <title>Genome assemblies of two species of porcelain crab, Petrolisthes cinctipes and Petrolisthes manimaculis (Anomura: Porcellanidae).</title>
        <authorList>
            <person name="Angst P."/>
        </authorList>
    </citation>
    <scope>NUCLEOTIDE SEQUENCE</scope>
    <source>
        <strain evidence="2">PB745_02</strain>
        <tissue evidence="2">Gill</tissue>
    </source>
</reference>
<comment type="caution">
    <text evidence="2">The sequence shown here is derived from an EMBL/GenBank/DDBJ whole genome shotgun (WGS) entry which is preliminary data.</text>
</comment>
<feature type="region of interest" description="Disordered" evidence="1">
    <location>
        <begin position="1"/>
        <end position="29"/>
    </location>
</feature>
<dbReference type="EMBL" id="JAWZYT010000123">
    <property type="protein sequence ID" value="KAK4327797.1"/>
    <property type="molecule type" value="Genomic_DNA"/>
</dbReference>
<accession>A0AAE1QJD5</accession>
<keyword evidence="4" id="KW-1185">Reference proteome</keyword>
<proteinExistence type="predicted"/>
<feature type="compositionally biased region" description="Low complexity" evidence="1">
    <location>
        <begin position="14"/>
        <end position="29"/>
    </location>
</feature>
<feature type="compositionally biased region" description="Basic residues" evidence="1">
    <location>
        <begin position="1"/>
        <end position="10"/>
    </location>
</feature>
<dbReference type="AlphaFoldDB" id="A0AAE1QJD5"/>
<evidence type="ECO:0000256" key="1">
    <source>
        <dbReference type="SAM" id="MobiDB-lite"/>
    </source>
</evidence>
<sequence length="172" mass="19034">MSSMLFHKHSLNNQTTTQSRSLLSPPTSLLSGAATPSDYTCNHNITFLSISTPISQTCSCTTYTNSEATYEPQHVTANIVTPPIPAAILGGLPPAQQHQPPIPQIQHALTPYYITLSHHTTSTLYRTLNYTMLSHHNPTNTFLTTTLPSYLITTLPSTRLLHLNLRFLLHNN</sequence>
<organism evidence="2 4">
    <name type="scientific">Petrolisthes manimaculis</name>
    <dbReference type="NCBI Taxonomy" id="1843537"/>
    <lineage>
        <taxon>Eukaryota</taxon>
        <taxon>Metazoa</taxon>
        <taxon>Ecdysozoa</taxon>
        <taxon>Arthropoda</taxon>
        <taxon>Crustacea</taxon>
        <taxon>Multicrustacea</taxon>
        <taxon>Malacostraca</taxon>
        <taxon>Eumalacostraca</taxon>
        <taxon>Eucarida</taxon>
        <taxon>Decapoda</taxon>
        <taxon>Pleocyemata</taxon>
        <taxon>Anomura</taxon>
        <taxon>Galatheoidea</taxon>
        <taxon>Porcellanidae</taxon>
        <taxon>Petrolisthes</taxon>
    </lineage>
</organism>
<dbReference type="EMBL" id="JAWZYT010000123">
    <property type="protein sequence ID" value="KAK4327796.1"/>
    <property type="molecule type" value="Genomic_DNA"/>
</dbReference>
<dbReference type="Proteomes" id="UP001292094">
    <property type="component" value="Unassembled WGS sequence"/>
</dbReference>
<name>A0AAE1QJD5_9EUCA</name>